<organism evidence="1 2">
    <name type="scientific">Coemansia helicoidea</name>
    <dbReference type="NCBI Taxonomy" id="1286919"/>
    <lineage>
        <taxon>Eukaryota</taxon>
        <taxon>Fungi</taxon>
        <taxon>Fungi incertae sedis</taxon>
        <taxon>Zoopagomycota</taxon>
        <taxon>Kickxellomycotina</taxon>
        <taxon>Kickxellomycetes</taxon>
        <taxon>Kickxellales</taxon>
        <taxon>Kickxellaceae</taxon>
        <taxon>Coemansia</taxon>
    </lineage>
</organism>
<accession>A0ACC1L9W7</accession>
<sequence length="629" mass="69161">MRRRAATAASAGDGAAAGVAESVASSRAPSLASAPSTLAESLRSYWEARGGPRRAPGHLLRSLHRFGARAVHAGSRRAFVRTSAAVNAAVARLVGLVVRDFVQEWYRQVTDDKEFAAQVTAQLCQVASEIEKRCLRVDWVRFALCELPEIVQLHVRDAQQCAARLGTAYVGRETSIEAVFQSMQPHVALTLAADSELVYLRRLSRELLRVFMPAEAQDDEVVHHLLREILACAVLRNAIDALSDPSTLNEGIVQAVGKYSRRDYFAKADMKRYVTQPMRIDDEDDVAASPGRSAGTAVVTVETMLHEAQATLMSGQQAGAADAKAPDAKAPDAARRRASDAGPAAAAAACQLAVDEDEDAVPAAGGAWAGTTAERLSAQLSFASRWLIRDLFSQARWRGWRNNTLRGVIYLHLIVTQAFSRILGMFSEYTFSLSQLWSDGGPDGRYRGAIGHVLGLVNALLLLDRYNQWAWVQFMFYVFPLVNALAGAAIDRTLVKVALFLVSEQQLAMYIDALASSLWKPENGGRFQTGSRPYRTLEQQRVLKADVEDLVAELLPYVATRFFYGQSEQERLLAARRILEPFENRQLNKHLVYIVLDALVGKIAPELQAASDQPQQQQPMGPMPQMQFP</sequence>
<name>A0ACC1L9W7_9FUNG</name>
<proteinExistence type="predicted"/>
<comment type="caution">
    <text evidence="1">The sequence shown here is derived from an EMBL/GenBank/DDBJ whole genome shotgun (WGS) entry which is preliminary data.</text>
</comment>
<evidence type="ECO:0000313" key="1">
    <source>
        <dbReference type="EMBL" id="KAJ2803259.1"/>
    </source>
</evidence>
<protein>
    <submittedName>
        <fullName evidence="1">Uncharacterized protein</fullName>
    </submittedName>
</protein>
<dbReference type="Proteomes" id="UP001140087">
    <property type="component" value="Unassembled WGS sequence"/>
</dbReference>
<gene>
    <name evidence="1" type="ORF">H4R21_002103</name>
</gene>
<keyword evidence="2" id="KW-1185">Reference proteome</keyword>
<reference evidence="1" key="1">
    <citation type="submission" date="2022-07" db="EMBL/GenBank/DDBJ databases">
        <title>Phylogenomic reconstructions and comparative analyses of Kickxellomycotina fungi.</title>
        <authorList>
            <person name="Reynolds N.K."/>
            <person name="Stajich J.E."/>
            <person name="Barry K."/>
            <person name="Grigoriev I.V."/>
            <person name="Crous P."/>
            <person name="Smith M.E."/>
        </authorList>
    </citation>
    <scope>NUCLEOTIDE SEQUENCE</scope>
    <source>
        <strain evidence="1">BCRC 34780</strain>
    </source>
</reference>
<dbReference type="EMBL" id="JANBUN010000503">
    <property type="protein sequence ID" value="KAJ2803259.1"/>
    <property type="molecule type" value="Genomic_DNA"/>
</dbReference>
<evidence type="ECO:0000313" key="2">
    <source>
        <dbReference type="Proteomes" id="UP001140087"/>
    </source>
</evidence>